<protein>
    <submittedName>
        <fullName evidence="2">Uncharacterized protein</fullName>
    </submittedName>
</protein>
<dbReference type="Proteomes" id="UP000518266">
    <property type="component" value="Unassembled WGS sequence"/>
</dbReference>
<sequence length="141" mass="15900">MDSRCCAQGARRRIVAVGPELMGAASVTFSVAKSGIAVALSLIQFVGLCINHTLVLVIGAALLMVSFIMYSLVFISQDVFNFLMLCGLFYMRRPAGYRVGVMVQTLRHPEDPNIIIRRNVFFLYYNEQAPRFNQQRNAFWV</sequence>
<keyword evidence="1" id="KW-1133">Transmembrane helix</keyword>
<dbReference type="EMBL" id="JAAKFY010000004">
    <property type="protein sequence ID" value="KAF3857949.1"/>
    <property type="molecule type" value="Genomic_DNA"/>
</dbReference>
<dbReference type="AlphaFoldDB" id="A0A7J5ZA79"/>
<comment type="caution">
    <text evidence="2">The sequence shown here is derived from an EMBL/GenBank/DDBJ whole genome shotgun (WGS) entry which is preliminary data.</text>
</comment>
<name>A0A7J5ZA79_DISMA</name>
<evidence type="ECO:0000313" key="3">
    <source>
        <dbReference type="Proteomes" id="UP000518266"/>
    </source>
</evidence>
<proteinExistence type="predicted"/>
<reference evidence="2 3" key="1">
    <citation type="submission" date="2020-03" db="EMBL/GenBank/DDBJ databases">
        <title>Dissostichus mawsoni Genome sequencing and assembly.</title>
        <authorList>
            <person name="Park H."/>
        </authorList>
    </citation>
    <scope>NUCLEOTIDE SEQUENCE [LARGE SCALE GENOMIC DNA]</scope>
    <source>
        <strain evidence="2">DM0001</strain>
        <tissue evidence="2">Muscle</tissue>
    </source>
</reference>
<evidence type="ECO:0000256" key="1">
    <source>
        <dbReference type="SAM" id="Phobius"/>
    </source>
</evidence>
<keyword evidence="1" id="KW-0472">Membrane</keyword>
<keyword evidence="1" id="KW-0812">Transmembrane</keyword>
<organism evidence="2 3">
    <name type="scientific">Dissostichus mawsoni</name>
    <name type="common">Antarctic cod</name>
    <dbReference type="NCBI Taxonomy" id="36200"/>
    <lineage>
        <taxon>Eukaryota</taxon>
        <taxon>Metazoa</taxon>
        <taxon>Chordata</taxon>
        <taxon>Craniata</taxon>
        <taxon>Vertebrata</taxon>
        <taxon>Euteleostomi</taxon>
        <taxon>Actinopterygii</taxon>
        <taxon>Neopterygii</taxon>
        <taxon>Teleostei</taxon>
        <taxon>Neoteleostei</taxon>
        <taxon>Acanthomorphata</taxon>
        <taxon>Eupercaria</taxon>
        <taxon>Perciformes</taxon>
        <taxon>Notothenioidei</taxon>
        <taxon>Nototheniidae</taxon>
        <taxon>Dissostichus</taxon>
    </lineage>
</organism>
<feature type="transmembrane region" description="Helical" evidence="1">
    <location>
        <begin position="21"/>
        <end position="47"/>
    </location>
</feature>
<keyword evidence="3" id="KW-1185">Reference proteome</keyword>
<accession>A0A7J5ZA79</accession>
<gene>
    <name evidence="2" type="ORF">F7725_011150</name>
</gene>
<feature type="transmembrane region" description="Helical" evidence="1">
    <location>
        <begin position="53"/>
        <end position="75"/>
    </location>
</feature>
<evidence type="ECO:0000313" key="2">
    <source>
        <dbReference type="EMBL" id="KAF3857949.1"/>
    </source>
</evidence>